<comment type="caution">
    <text evidence="10">The sequence shown here is derived from an EMBL/GenBank/DDBJ whole genome shotgun (WGS) entry which is preliminary data.</text>
</comment>
<comment type="similarity">
    <text evidence="2">Belongs to the SMCO4 family.</text>
</comment>
<dbReference type="InterPro" id="IPR027960">
    <property type="entry name" value="DUF4519"/>
</dbReference>
<keyword evidence="11" id="KW-1185">Reference proteome</keyword>
<dbReference type="AlphaFoldDB" id="A0AAV8YKS7"/>
<feature type="region of interest" description="Disordered" evidence="8">
    <location>
        <begin position="41"/>
        <end position="61"/>
    </location>
</feature>
<evidence type="ECO:0000313" key="11">
    <source>
        <dbReference type="Proteomes" id="UP001162162"/>
    </source>
</evidence>
<evidence type="ECO:0000256" key="8">
    <source>
        <dbReference type="SAM" id="MobiDB-lite"/>
    </source>
</evidence>
<evidence type="ECO:0000313" key="10">
    <source>
        <dbReference type="EMBL" id="KAJ8951814.1"/>
    </source>
</evidence>
<dbReference type="PANTHER" id="PTHR34644">
    <property type="entry name" value="SINGLE-PASS MEMBRANE AND COILED-COIL DOMAIN-CONTAINING PROTEIN 4"/>
    <property type="match status" value="1"/>
</dbReference>
<evidence type="ECO:0000256" key="4">
    <source>
        <dbReference type="ARBA" id="ARBA00022692"/>
    </source>
</evidence>
<dbReference type="EMBL" id="JAPWTK010000078">
    <property type="protein sequence ID" value="KAJ8951814.1"/>
    <property type="molecule type" value="Genomic_DNA"/>
</dbReference>
<organism evidence="10 11">
    <name type="scientific">Aromia moschata</name>
    <dbReference type="NCBI Taxonomy" id="1265417"/>
    <lineage>
        <taxon>Eukaryota</taxon>
        <taxon>Metazoa</taxon>
        <taxon>Ecdysozoa</taxon>
        <taxon>Arthropoda</taxon>
        <taxon>Hexapoda</taxon>
        <taxon>Insecta</taxon>
        <taxon>Pterygota</taxon>
        <taxon>Neoptera</taxon>
        <taxon>Endopterygota</taxon>
        <taxon>Coleoptera</taxon>
        <taxon>Polyphaga</taxon>
        <taxon>Cucujiformia</taxon>
        <taxon>Chrysomeloidea</taxon>
        <taxon>Cerambycidae</taxon>
        <taxon>Cerambycinae</taxon>
        <taxon>Callichromatini</taxon>
        <taxon>Aromia</taxon>
    </lineage>
</organism>
<evidence type="ECO:0000256" key="9">
    <source>
        <dbReference type="SAM" id="Phobius"/>
    </source>
</evidence>
<proteinExistence type="inferred from homology"/>
<evidence type="ECO:0000256" key="6">
    <source>
        <dbReference type="ARBA" id="ARBA00023054"/>
    </source>
</evidence>
<name>A0AAV8YKS7_9CUCU</name>
<keyword evidence="5 9" id="KW-1133">Transmembrane helix</keyword>
<accession>A0AAV8YKS7</accession>
<dbReference type="Pfam" id="PF15012">
    <property type="entry name" value="DUF4519"/>
    <property type="match status" value="1"/>
</dbReference>
<keyword evidence="7 9" id="KW-0472">Membrane</keyword>
<evidence type="ECO:0000256" key="5">
    <source>
        <dbReference type="ARBA" id="ARBA00022989"/>
    </source>
</evidence>
<dbReference type="PANTHER" id="PTHR34644:SF2">
    <property type="entry name" value="SINGLE-PASS MEMBRANE AND COILED-COIL DOMAIN-CONTAINING PROTEIN 4"/>
    <property type="match status" value="1"/>
</dbReference>
<keyword evidence="6" id="KW-0175">Coiled coil</keyword>
<evidence type="ECO:0000256" key="1">
    <source>
        <dbReference type="ARBA" id="ARBA00004167"/>
    </source>
</evidence>
<comment type="subcellular location">
    <subcellularLocation>
        <location evidence="1">Membrane</location>
        <topology evidence="1">Single-pass membrane protein</topology>
    </subcellularLocation>
</comment>
<gene>
    <name evidence="10" type="ORF">NQ318_019787</name>
</gene>
<dbReference type="Proteomes" id="UP001162162">
    <property type="component" value="Unassembled WGS sequence"/>
</dbReference>
<sequence length="99" mass="11487">MTSQDRPLEPWIVELTEPVLDSMTSQDRPLEPVLERGDMRQLKGGKVKESAKEKKQRKKEFAETQKQVYKIALPALVAVFVFIVAYVYMKTRPRSSYID</sequence>
<evidence type="ECO:0000256" key="7">
    <source>
        <dbReference type="ARBA" id="ARBA00023136"/>
    </source>
</evidence>
<protein>
    <recommendedName>
        <fullName evidence="3">Single-pass membrane and coiled-coil domain-containing protein 4 homolog</fullName>
    </recommendedName>
</protein>
<evidence type="ECO:0000256" key="3">
    <source>
        <dbReference type="ARBA" id="ARBA00017028"/>
    </source>
</evidence>
<feature type="transmembrane region" description="Helical" evidence="9">
    <location>
        <begin position="68"/>
        <end position="89"/>
    </location>
</feature>
<keyword evidence="4 9" id="KW-0812">Transmembrane</keyword>
<reference evidence="10" key="1">
    <citation type="journal article" date="2023" name="Insect Mol. Biol.">
        <title>Genome sequencing provides insights into the evolution of gene families encoding plant cell wall-degrading enzymes in longhorned beetles.</title>
        <authorList>
            <person name="Shin N.R."/>
            <person name="Okamura Y."/>
            <person name="Kirsch R."/>
            <person name="Pauchet Y."/>
        </authorList>
    </citation>
    <scope>NUCLEOTIDE SEQUENCE</scope>
    <source>
        <strain evidence="10">AMC_N1</strain>
    </source>
</reference>
<dbReference type="GO" id="GO:0016020">
    <property type="term" value="C:membrane"/>
    <property type="evidence" value="ECO:0007669"/>
    <property type="project" value="UniProtKB-SubCell"/>
</dbReference>
<evidence type="ECO:0000256" key="2">
    <source>
        <dbReference type="ARBA" id="ARBA00009202"/>
    </source>
</evidence>